<comment type="caution">
    <text evidence="1">The sequence shown here is derived from an EMBL/GenBank/DDBJ whole genome shotgun (WGS) entry which is preliminary data.</text>
</comment>
<gene>
    <name evidence="1" type="ORF">C7H08_08895</name>
</gene>
<dbReference type="OrthoDB" id="5348860at2"/>
<dbReference type="RefSeq" id="WP_106671371.1">
    <property type="nucleotide sequence ID" value="NZ_BMFE01000001.1"/>
</dbReference>
<evidence type="ECO:0000313" key="2">
    <source>
        <dbReference type="Proteomes" id="UP000238385"/>
    </source>
</evidence>
<evidence type="ECO:0000313" key="1">
    <source>
        <dbReference type="EMBL" id="PSF08771.1"/>
    </source>
</evidence>
<sequence length="64" mass="6882">MNLAKNIIAMVLVTGSLWGCSLSEKKKTGKWLELAGSQRQVQSIDGRLVLATVEGIKINTVPSV</sequence>
<keyword evidence="2" id="KW-1185">Reference proteome</keyword>
<dbReference type="EMBL" id="PXNN01000011">
    <property type="protein sequence ID" value="PSF08771.1"/>
    <property type="molecule type" value="Genomic_DNA"/>
</dbReference>
<dbReference type="Proteomes" id="UP000238385">
    <property type="component" value="Unassembled WGS sequence"/>
</dbReference>
<protein>
    <submittedName>
        <fullName evidence="1">Uncharacterized protein</fullName>
    </submittedName>
</protein>
<organism evidence="1 2">
    <name type="scientific">Marinobacter halophilus</name>
    <dbReference type="NCBI Taxonomy" id="1323740"/>
    <lineage>
        <taxon>Bacteria</taxon>
        <taxon>Pseudomonadati</taxon>
        <taxon>Pseudomonadota</taxon>
        <taxon>Gammaproteobacteria</taxon>
        <taxon>Pseudomonadales</taxon>
        <taxon>Marinobacteraceae</taxon>
        <taxon>Marinobacter</taxon>
    </lineage>
</organism>
<name>A0A2T1KF68_9GAMM</name>
<reference evidence="1 2" key="1">
    <citation type="submission" date="2018-03" db="EMBL/GenBank/DDBJ databases">
        <title>Marinobacter brunus sp. nov., a marine bacterium of Gamma-proteobacteria isolated from the surface seawater of the South China Sea.</title>
        <authorList>
            <person name="Cheng H."/>
            <person name="Wu Y.-H."/>
            <person name="Xamxidin M."/>
            <person name="Xu X.-W."/>
        </authorList>
    </citation>
    <scope>NUCLEOTIDE SEQUENCE [LARGE SCALE GENOMIC DNA]</scope>
    <source>
        <strain evidence="1 2">JCM 30472</strain>
    </source>
</reference>
<accession>A0A2T1KF68</accession>
<dbReference type="AlphaFoldDB" id="A0A2T1KF68"/>
<proteinExistence type="predicted"/>